<dbReference type="Pfam" id="PF00057">
    <property type="entry name" value="Ldl_recept_a"/>
    <property type="match status" value="1"/>
</dbReference>
<feature type="disulfide bond" evidence="2">
    <location>
        <begin position="67"/>
        <end position="85"/>
    </location>
</feature>
<dbReference type="FunFam" id="4.10.400.10:FF:000005">
    <property type="entry name" value="low-density lipoprotein receptor-related protein 1B"/>
    <property type="match status" value="1"/>
</dbReference>
<evidence type="ECO:0000313" key="4">
    <source>
        <dbReference type="Proteomes" id="UP000663845"/>
    </source>
</evidence>
<dbReference type="GO" id="GO:0005886">
    <property type="term" value="C:plasma membrane"/>
    <property type="evidence" value="ECO:0007669"/>
    <property type="project" value="TreeGrafter"/>
</dbReference>
<dbReference type="PROSITE" id="PS50068">
    <property type="entry name" value="LDLRA_2"/>
    <property type="match status" value="1"/>
</dbReference>
<dbReference type="PRINTS" id="PR00261">
    <property type="entry name" value="LDLRECEPTOR"/>
</dbReference>
<accession>A0A815XQ78</accession>
<dbReference type="Gene3D" id="2.60.40.10">
    <property type="entry name" value="Immunoglobulins"/>
    <property type="match status" value="1"/>
</dbReference>
<dbReference type="InterPro" id="IPR036055">
    <property type="entry name" value="LDL_receptor-like_sf"/>
</dbReference>
<organism evidence="3 4">
    <name type="scientific">Adineta steineri</name>
    <dbReference type="NCBI Taxonomy" id="433720"/>
    <lineage>
        <taxon>Eukaryota</taxon>
        <taxon>Metazoa</taxon>
        <taxon>Spiralia</taxon>
        <taxon>Gnathifera</taxon>
        <taxon>Rotifera</taxon>
        <taxon>Eurotatoria</taxon>
        <taxon>Bdelloidea</taxon>
        <taxon>Adinetida</taxon>
        <taxon>Adinetidae</taxon>
        <taxon>Adineta</taxon>
    </lineage>
</organism>
<dbReference type="InterPro" id="IPR002172">
    <property type="entry name" value="LDrepeatLR_classA_rpt"/>
</dbReference>
<protein>
    <submittedName>
        <fullName evidence="3">Uncharacterized protein</fullName>
    </submittedName>
</protein>
<comment type="caution">
    <text evidence="3">The sequence shown here is derived from an EMBL/GenBank/DDBJ whole genome shotgun (WGS) entry which is preliminary data.</text>
</comment>
<reference evidence="3" key="1">
    <citation type="submission" date="2021-02" db="EMBL/GenBank/DDBJ databases">
        <authorList>
            <person name="Nowell W R."/>
        </authorList>
    </citation>
    <scope>NUCLEOTIDE SEQUENCE</scope>
</reference>
<sequence>FKNQGTVDRGYSAQLVIPRATDQDSGVYTCEAISARGQSARGSTNLYVTSGYVQPAPSQCRPDEATCRNGRCIPRAYLYDGKNDCGDNSDEAGSGSGDQCQPSELRCTNSGHGRKCVQKFWMCDGDR</sequence>
<dbReference type="InterPro" id="IPR036179">
    <property type="entry name" value="Ig-like_dom_sf"/>
</dbReference>
<dbReference type="CDD" id="cd00112">
    <property type="entry name" value="LDLa"/>
    <property type="match status" value="1"/>
</dbReference>
<dbReference type="InterPro" id="IPR013783">
    <property type="entry name" value="Ig-like_fold"/>
</dbReference>
<dbReference type="Gene3D" id="4.10.400.10">
    <property type="entry name" value="Low-density Lipoprotein Receptor"/>
    <property type="match status" value="1"/>
</dbReference>
<comment type="caution">
    <text evidence="2">Lacks conserved residue(s) required for the propagation of feature annotation.</text>
</comment>
<evidence type="ECO:0000256" key="2">
    <source>
        <dbReference type="PROSITE-ProRule" id="PRU00124"/>
    </source>
</evidence>
<dbReference type="Proteomes" id="UP000663845">
    <property type="component" value="Unassembled WGS sequence"/>
</dbReference>
<keyword evidence="1 2" id="KW-1015">Disulfide bond</keyword>
<dbReference type="AlphaFoldDB" id="A0A815XQ78"/>
<feature type="disulfide bond" evidence="2">
    <location>
        <begin position="60"/>
        <end position="72"/>
    </location>
</feature>
<dbReference type="SMART" id="SM00192">
    <property type="entry name" value="LDLa"/>
    <property type="match status" value="1"/>
</dbReference>
<name>A0A815XQ78_9BILA</name>
<dbReference type="GO" id="GO:0043235">
    <property type="term" value="C:receptor complex"/>
    <property type="evidence" value="ECO:0007669"/>
    <property type="project" value="TreeGrafter"/>
</dbReference>
<dbReference type="EMBL" id="CAJNOG010006474">
    <property type="protein sequence ID" value="CAF1560177.1"/>
    <property type="molecule type" value="Genomic_DNA"/>
</dbReference>
<dbReference type="PANTHER" id="PTHR22722">
    <property type="entry name" value="LOW-DENSITY LIPOPROTEIN RECEPTOR-RELATED PROTEIN 2-RELATED"/>
    <property type="match status" value="1"/>
</dbReference>
<gene>
    <name evidence="3" type="ORF">JYZ213_LOCUS46832</name>
</gene>
<dbReference type="SUPFAM" id="SSF48726">
    <property type="entry name" value="Immunoglobulin"/>
    <property type="match status" value="1"/>
</dbReference>
<dbReference type="SUPFAM" id="SSF57424">
    <property type="entry name" value="LDL receptor-like module"/>
    <property type="match status" value="1"/>
</dbReference>
<feature type="non-terminal residue" evidence="3">
    <location>
        <position position="1"/>
    </location>
</feature>
<dbReference type="InterPro" id="IPR051221">
    <property type="entry name" value="LDLR-related"/>
</dbReference>
<proteinExistence type="predicted"/>
<evidence type="ECO:0000256" key="1">
    <source>
        <dbReference type="ARBA" id="ARBA00023157"/>
    </source>
</evidence>
<evidence type="ECO:0000313" key="3">
    <source>
        <dbReference type="EMBL" id="CAF1560177.1"/>
    </source>
</evidence>